<dbReference type="GO" id="GO:0019752">
    <property type="term" value="P:carboxylic acid metabolic process"/>
    <property type="evidence" value="ECO:0007669"/>
    <property type="project" value="InterPro"/>
</dbReference>
<dbReference type="InterPro" id="IPR002129">
    <property type="entry name" value="PyrdxlP-dep_de-COase"/>
</dbReference>
<dbReference type="EMBL" id="DS027696">
    <property type="protein sequence ID" value="EAW17305.1"/>
    <property type="molecule type" value="Genomic_DNA"/>
</dbReference>
<feature type="modified residue" description="N6-(pyridoxal phosphate)lysine" evidence="4">
    <location>
        <position position="422"/>
    </location>
</feature>
<organism evidence="6 7">
    <name type="scientific">Neosartorya fischeri (strain ATCC 1020 / DSM 3700 / CBS 544.65 / FGSC A1164 / JCM 1740 / NRRL 181 / WB 181)</name>
    <name type="common">Aspergillus fischerianus</name>
    <dbReference type="NCBI Taxonomy" id="331117"/>
    <lineage>
        <taxon>Eukaryota</taxon>
        <taxon>Fungi</taxon>
        <taxon>Dikarya</taxon>
        <taxon>Ascomycota</taxon>
        <taxon>Pezizomycotina</taxon>
        <taxon>Eurotiomycetes</taxon>
        <taxon>Eurotiomycetidae</taxon>
        <taxon>Eurotiales</taxon>
        <taxon>Aspergillaceae</taxon>
        <taxon>Aspergillus</taxon>
        <taxon>Aspergillus subgen. Fumigati</taxon>
    </lineage>
</organism>
<evidence type="ECO:0000256" key="2">
    <source>
        <dbReference type="ARBA" id="ARBA00022898"/>
    </source>
</evidence>
<gene>
    <name evidence="6" type="ORF">NFIA_072190</name>
</gene>
<dbReference type="STRING" id="331117.A1DD48"/>
<dbReference type="KEGG" id="nfi:NFIA_072190"/>
<keyword evidence="7" id="KW-1185">Reference proteome</keyword>
<dbReference type="InterPro" id="IPR049373">
    <property type="entry name" value="TyrDC_C"/>
</dbReference>
<dbReference type="eggNOG" id="ENOG502QUUV">
    <property type="taxonomic scope" value="Eukaryota"/>
</dbReference>
<proteinExistence type="predicted"/>
<dbReference type="OMA" id="ATWLTHK"/>
<dbReference type="HOGENOM" id="CLU_005446_1_0_1"/>
<dbReference type="GO" id="GO:0016830">
    <property type="term" value="F:carbon-carbon lyase activity"/>
    <property type="evidence" value="ECO:0007669"/>
    <property type="project" value="InterPro"/>
</dbReference>
<comment type="cofactor">
    <cofactor evidence="1 4">
        <name>pyridoxal 5'-phosphate</name>
        <dbReference type="ChEBI" id="CHEBI:597326"/>
    </cofactor>
</comment>
<dbReference type="Gene3D" id="3.40.640.10">
    <property type="entry name" value="Type I PLP-dependent aspartate aminotransferase-like (Major domain)"/>
    <property type="match status" value="1"/>
</dbReference>
<evidence type="ECO:0000313" key="6">
    <source>
        <dbReference type="EMBL" id="EAW17305.1"/>
    </source>
</evidence>
<protein>
    <submittedName>
        <fullName evidence="6">Pyridoxal-dependent decarboxylase conserved domain protein</fullName>
    </submittedName>
</protein>
<evidence type="ECO:0000256" key="3">
    <source>
        <dbReference type="ARBA" id="ARBA00023239"/>
    </source>
</evidence>
<sequence>MTAHGEITHQAICSYFIGPKAENISEFKANIKNILTELEQARKRYFPQPPDRKFITPEIKNSEEFQRLTKNFGNAYKAHMSTNLTMVSLLGYFMTMLYNPNNLAIKASPFSTAAEILVGEQLCELLGYNNNKYIEDVPTGWGHITCDGTVANLESIWVARNLKFYPLSLHRAIKEGQLRFAANDFHLQTCSGTSKNFMDLSTWELLNLRPETILDLPKMLHKQYGVSPTFIEQALDKYNIQSTGKDELERYFQIDKPMRYFLTNTRHYSWPKGGGKFLTIAGIGSENMVGVKVDAEARVDLVDLVAKLEQCLREQQAVYAVVAVIGSTEEGAVDRLNEILRIRQRFQKRGLSFLVHADAAWGGYFAAMLPRRLMTVEADFDPLKSVETSEQGFVPDLSLKVETQQDLLALKCADSITIDPHKAGYIPYPAGSLVYRDERMRYLVTWTSPYIGRGSLTNIGIYGVEGSKPGAAAMSTWLSNQCIGLNQEGYGALLSEATFTSTRLSAHWAAMTTKDDSFICVPLNRLPSEVNGGNVEDEKRFIREEILPKSNQEIYDDDATKHTMTLLRALGSDLNINAFALNWRYEDGRLNDDIEEANYLMLRVVKELSISSPNDEPTDKDLYLTSTEFKHEEYGSCAEYFMDRLGIGRSRQNLMVLRNVVMSAFPTDHDLIGDMMKRFRQVVEKAVEECRERNAIKPDIHRFFIQGTNEIYLIYRPRFQEARFRRQLILRARFDDAGLEAYMKAKTGREVLYLNTTDQTCLECLLNEVKTHGKSTFQGQLFDAAGNVRVNINVCVFRVIKNRSLNSRNREAEYPTTYMPFYVYGTGTQCHISHILLKAPNIELGAANVKLTLDADLEDEELARGAVLCLTGVPEAAMQPFAVKNTDDRKDFFFRPGQEFQVKIWRDLKRADESGPDLLPDSLDDFGPELASGTVRLQNEVLVDAKEVNKDPFDKESGEEENEKWRDLFQEIRDQLK</sequence>
<dbReference type="InterPro" id="IPR015424">
    <property type="entry name" value="PyrdxlP-dep_Trfase"/>
</dbReference>
<dbReference type="PANTHER" id="PTHR42735:SF4">
    <property type="entry name" value="PYRIDOXAL PHOSPHATE-DEPENDENT DECARBOXYLASE FAMILY PROTEIN"/>
    <property type="match status" value="1"/>
</dbReference>
<dbReference type="RefSeq" id="XP_001259202.1">
    <property type="nucleotide sequence ID" value="XM_001259201.1"/>
</dbReference>
<dbReference type="Pfam" id="PF00282">
    <property type="entry name" value="Pyridoxal_deC"/>
    <property type="match status" value="1"/>
</dbReference>
<evidence type="ECO:0000256" key="4">
    <source>
        <dbReference type="PIRSR" id="PIRSR602129-50"/>
    </source>
</evidence>
<reference evidence="7" key="1">
    <citation type="journal article" date="2008" name="PLoS Genet.">
        <title>Genomic islands in the pathogenic filamentous fungus Aspergillus fumigatus.</title>
        <authorList>
            <person name="Fedorova N.D."/>
            <person name="Khaldi N."/>
            <person name="Joardar V.S."/>
            <person name="Maiti R."/>
            <person name="Amedeo P."/>
            <person name="Anderson M.J."/>
            <person name="Crabtree J."/>
            <person name="Silva J.C."/>
            <person name="Badger J.H."/>
            <person name="Albarraq A."/>
            <person name="Angiuoli S."/>
            <person name="Bussey H."/>
            <person name="Bowyer P."/>
            <person name="Cotty P.J."/>
            <person name="Dyer P.S."/>
            <person name="Egan A."/>
            <person name="Galens K."/>
            <person name="Fraser-Liggett C.M."/>
            <person name="Haas B.J."/>
            <person name="Inman J.M."/>
            <person name="Kent R."/>
            <person name="Lemieux S."/>
            <person name="Malavazi I."/>
            <person name="Orvis J."/>
            <person name="Roemer T."/>
            <person name="Ronning C.M."/>
            <person name="Sundaram J.P."/>
            <person name="Sutton G."/>
            <person name="Turner G."/>
            <person name="Venter J.C."/>
            <person name="White O.R."/>
            <person name="Whitty B.R."/>
            <person name="Youngman P."/>
            <person name="Wolfe K.H."/>
            <person name="Goldman G.H."/>
            <person name="Wortman J.R."/>
            <person name="Jiang B."/>
            <person name="Denning D.W."/>
            <person name="Nierman W.C."/>
        </authorList>
    </citation>
    <scope>NUCLEOTIDE SEQUENCE [LARGE SCALE GENOMIC DNA]</scope>
    <source>
        <strain evidence="7">ATCC 1020 / DSM 3700 / CBS 544.65 / FGSC A1164 / JCM 1740 / NRRL 181 / WB 181</strain>
    </source>
</reference>
<dbReference type="InterPro" id="IPR015421">
    <property type="entry name" value="PyrdxlP-dep_Trfase_major"/>
</dbReference>
<dbReference type="OrthoDB" id="2161780at2759"/>
<dbReference type="VEuPathDB" id="FungiDB:NFIA_072190"/>
<accession>A1DD48</accession>
<evidence type="ECO:0000256" key="1">
    <source>
        <dbReference type="ARBA" id="ARBA00001933"/>
    </source>
</evidence>
<dbReference type="SUPFAM" id="SSF53383">
    <property type="entry name" value="PLP-dependent transferases"/>
    <property type="match status" value="1"/>
</dbReference>
<evidence type="ECO:0000313" key="7">
    <source>
        <dbReference type="Proteomes" id="UP000006702"/>
    </source>
</evidence>
<name>A1DD48_NEOFI</name>
<dbReference type="Proteomes" id="UP000006702">
    <property type="component" value="Unassembled WGS sequence"/>
</dbReference>
<dbReference type="GO" id="GO:0030170">
    <property type="term" value="F:pyridoxal phosphate binding"/>
    <property type="evidence" value="ECO:0007669"/>
    <property type="project" value="InterPro"/>
</dbReference>
<evidence type="ECO:0000259" key="5">
    <source>
        <dbReference type="Pfam" id="PF21391"/>
    </source>
</evidence>
<dbReference type="AlphaFoldDB" id="A1DD48"/>
<keyword evidence="2 4" id="KW-0663">Pyridoxal phosphate</keyword>
<dbReference type="Pfam" id="PF21391">
    <property type="entry name" value="tyr_de_CO2_C"/>
    <property type="match status" value="1"/>
</dbReference>
<keyword evidence="3" id="KW-0456">Lyase</keyword>
<dbReference type="InterPro" id="IPR050477">
    <property type="entry name" value="GrpII_AminoAcid_Decarb"/>
</dbReference>
<feature type="domain" description="L-tyrosine decarboxylase C-terminal" evidence="5">
    <location>
        <begin position="571"/>
        <end position="685"/>
    </location>
</feature>
<dbReference type="GeneID" id="4586400"/>
<dbReference type="PANTHER" id="PTHR42735">
    <property type="match status" value="1"/>
</dbReference>